<evidence type="ECO:0000313" key="1">
    <source>
        <dbReference type="EMBL" id="CAG2185308.1"/>
    </source>
</evidence>
<name>A0A8S3PNU4_MYTED</name>
<dbReference type="EMBL" id="CAJPWZ010000082">
    <property type="protein sequence ID" value="CAG2185308.1"/>
    <property type="molecule type" value="Genomic_DNA"/>
</dbReference>
<dbReference type="AlphaFoldDB" id="A0A8S3PNU4"/>
<keyword evidence="2" id="KW-1185">Reference proteome</keyword>
<dbReference type="Proteomes" id="UP000683360">
    <property type="component" value="Unassembled WGS sequence"/>
</dbReference>
<organism evidence="1 2">
    <name type="scientific">Mytilus edulis</name>
    <name type="common">Blue mussel</name>
    <dbReference type="NCBI Taxonomy" id="6550"/>
    <lineage>
        <taxon>Eukaryota</taxon>
        <taxon>Metazoa</taxon>
        <taxon>Spiralia</taxon>
        <taxon>Lophotrochozoa</taxon>
        <taxon>Mollusca</taxon>
        <taxon>Bivalvia</taxon>
        <taxon>Autobranchia</taxon>
        <taxon>Pteriomorphia</taxon>
        <taxon>Mytilida</taxon>
        <taxon>Mytiloidea</taxon>
        <taxon>Mytilidae</taxon>
        <taxon>Mytilinae</taxon>
        <taxon>Mytilus</taxon>
    </lineage>
</organism>
<gene>
    <name evidence="1" type="ORF">MEDL_929</name>
</gene>
<sequence length="158" mass="18411">MGMPIVCCKAEQLLPMGMPIGCCKKRTVAINERMFVVSRTVAIKQECRLFVEKQVIAAVNYRLFVVKKNSCYQWECRLFVVMLNDFHQWEYRLFVVKQNSCYPMECRCLFRTVAINENVCCKAEQLLPMGMPIVCCKAEQLLPMECRLVVVKKNSCYQ</sequence>
<reference evidence="1" key="1">
    <citation type="submission" date="2021-03" db="EMBL/GenBank/DDBJ databases">
        <authorList>
            <person name="Bekaert M."/>
        </authorList>
    </citation>
    <scope>NUCLEOTIDE SEQUENCE</scope>
</reference>
<protein>
    <submittedName>
        <fullName evidence="1">Uncharacterized protein</fullName>
    </submittedName>
</protein>
<evidence type="ECO:0000313" key="2">
    <source>
        <dbReference type="Proteomes" id="UP000683360"/>
    </source>
</evidence>
<proteinExistence type="predicted"/>
<accession>A0A8S3PNU4</accession>
<comment type="caution">
    <text evidence="1">The sequence shown here is derived from an EMBL/GenBank/DDBJ whole genome shotgun (WGS) entry which is preliminary data.</text>
</comment>